<feature type="transmembrane region" description="Helical" evidence="1">
    <location>
        <begin position="25"/>
        <end position="44"/>
    </location>
</feature>
<keyword evidence="1" id="KW-0472">Membrane</keyword>
<proteinExistence type="predicted"/>
<keyword evidence="1" id="KW-0812">Transmembrane</keyword>
<dbReference type="EMBL" id="BK014787">
    <property type="protein sequence ID" value="DAD75668.1"/>
    <property type="molecule type" value="Genomic_DNA"/>
</dbReference>
<keyword evidence="1" id="KW-1133">Transmembrane helix</keyword>
<name>A0A8S5M0B1_9CAUD</name>
<sequence length="74" mass="8222">MKTLIFVLIVASCFGIAFATNSGTGVFALMLCFVSFVLGVNVHAQITRDKANNGELLEINKKYYEVKYVKDKVE</sequence>
<reference evidence="2" key="1">
    <citation type="journal article" date="2021" name="Proc. Natl. Acad. Sci. U.S.A.">
        <title>A Catalog of Tens of Thousands of Viruses from Human Metagenomes Reveals Hidden Associations with Chronic Diseases.</title>
        <authorList>
            <person name="Tisza M.J."/>
            <person name="Buck C.B."/>
        </authorList>
    </citation>
    <scope>NUCLEOTIDE SEQUENCE</scope>
    <source>
        <strain evidence="2">Ctzeq1</strain>
    </source>
</reference>
<evidence type="ECO:0000313" key="2">
    <source>
        <dbReference type="EMBL" id="DAD75668.1"/>
    </source>
</evidence>
<protein>
    <submittedName>
        <fullName evidence="2">Uncharacterized protein</fullName>
    </submittedName>
</protein>
<organism evidence="2">
    <name type="scientific">Podoviridae sp. ctzeq1</name>
    <dbReference type="NCBI Taxonomy" id="2826597"/>
    <lineage>
        <taxon>Viruses</taxon>
        <taxon>Duplodnaviria</taxon>
        <taxon>Heunggongvirae</taxon>
        <taxon>Uroviricota</taxon>
        <taxon>Caudoviricetes</taxon>
    </lineage>
</organism>
<accession>A0A8S5M0B1</accession>
<evidence type="ECO:0000256" key="1">
    <source>
        <dbReference type="SAM" id="Phobius"/>
    </source>
</evidence>